<protein>
    <submittedName>
        <fullName evidence="2">Uncharacterized protein</fullName>
    </submittedName>
</protein>
<feature type="region of interest" description="Disordered" evidence="1">
    <location>
        <begin position="128"/>
        <end position="183"/>
    </location>
</feature>
<organism evidence="2 3">
    <name type="scientific">Yanshouia hominis</name>
    <dbReference type="NCBI Taxonomy" id="2763673"/>
    <lineage>
        <taxon>Bacteria</taxon>
        <taxon>Bacillati</taxon>
        <taxon>Bacillota</taxon>
        <taxon>Clostridia</taxon>
        <taxon>Eubacteriales</taxon>
        <taxon>Oscillospiraceae</taxon>
        <taxon>Yanshouia</taxon>
    </lineage>
</organism>
<dbReference type="RefSeq" id="WP_262401014.1">
    <property type="nucleotide sequence ID" value="NZ_JACRTB010000039.1"/>
</dbReference>
<feature type="compositionally biased region" description="Low complexity" evidence="1">
    <location>
        <begin position="134"/>
        <end position="148"/>
    </location>
</feature>
<sequence>MTEYLSPSIGQVMPQLDQLCEELTRQSLIRALTDYTKELCEYDPELADILLEGKKTLPRCIRYVTEQAQKVAQKQAEAKTAKEMTELSRTNIHGLTASVMGLAISDQEVYEWAKAYYYGGDRVEPTDLTARTPAKSGAGKGNAKNSGAGKEKKAAPSAVKKDSVPTKPADAPVSQLSLFGSAA</sequence>
<evidence type="ECO:0000313" key="2">
    <source>
        <dbReference type="EMBL" id="MBC8577627.1"/>
    </source>
</evidence>
<reference evidence="2 3" key="1">
    <citation type="submission" date="2020-08" db="EMBL/GenBank/DDBJ databases">
        <title>Genome public.</title>
        <authorList>
            <person name="Liu C."/>
            <person name="Sun Q."/>
        </authorList>
    </citation>
    <scope>NUCLEOTIDE SEQUENCE [LARGE SCALE GENOMIC DNA]</scope>
    <source>
        <strain evidence="2 3">BX1</strain>
    </source>
</reference>
<evidence type="ECO:0000256" key="1">
    <source>
        <dbReference type="SAM" id="MobiDB-lite"/>
    </source>
</evidence>
<accession>A0ABR7NMK0</accession>
<gene>
    <name evidence="2" type="ORF">H8717_14600</name>
</gene>
<keyword evidence="3" id="KW-1185">Reference proteome</keyword>
<comment type="caution">
    <text evidence="2">The sequence shown here is derived from an EMBL/GenBank/DDBJ whole genome shotgun (WGS) entry which is preliminary data.</text>
</comment>
<name>A0ABR7NMK0_9FIRM</name>
<evidence type="ECO:0000313" key="3">
    <source>
        <dbReference type="Proteomes" id="UP000658131"/>
    </source>
</evidence>
<feature type="compositionally biased region" description="Polar residues" evidence="1">
    <location>
        <begin position="174"/>
        <end position="183"/>
    </location>
</feature>
<dbReference type="Proteomes" id="UP000658131">
    <property type="component" value="Unassembled WGS sequence"/>
</dbReference>
<dbReference type="EMBL" id="JACRTB010000039">
    <property type="protein sequence ID" value="MBC8577627.1"/>
    <property type="molecule type" value="Genomic_DNA"/>
</dbReference>
<feature type="compositionally biased region" description="Basic and acidic residues" evidence="1">
    <location>
        <begin position="149"/>
        <end position="164"/>
    </location>
</feature>
<proteinExistence type="predicted"/>